<dbReference type="OMA" id="TRWGFLN"/>
<proteinExistence type="inferred from homology"/>
<keyword evidence="7" id="KW-1185">Reference proteome</keyword>
<dbReference type="OrthoDB" id="10250730at2759"/>
<comment type="similarity">
    <text evidence="1">Belongs to the metallo-beta-lactamase superfamily.</text>
</comment>
<comment type="caution">
    <text evidence="6">The sequence shown here is derived from an EMBL/GenBank/DDBJ whole genome shotgun (WGS) entry which is preliminary data.</text>
</comment>
<protein>
    <recommendedName>
        <fullName evidence="5">Metallo-beta-lactamase domain-containing protein</fullName>
    </recommendedName>
</protein>
<sequence>MATPGPKISPRPAPKLTLPASNNIVLVRAIDTESKLVCNADALVQPIIVGHEKLNLTTMCFLIEHEVVGGGATEYVLFDCGLRKDFWNTTPDTQRKIGSFVPGMDVRRGVDEILVDQGFDLSDLKAMVWSHWHWDHIGDGAKYPSSTDIVVGPGFTENFVPGWPEDPNGRVPSSSLQGHRIHEPDFPLEIGGFAAHDYFGDGSFYLFDVPVHAVGHISALARTTPDSFIFMGGDCSHYAGMLRPTEYIPMPSTIPPGQLDAYYPPMCPCSVFTALHPMASGTATIGNGSDHRKAPSDDARSNPFYDVSRRPHGAYEFGDLAQESLDKVKLLDAQPNVFVCLAHDRALMEILPLYNNNVDAVINDWNNCGYKEKTRWGFLNELPRDGKPGRPLLTEGLWRDGNEIVWKDGEGLVELTS</sequence>
<dbReference type="SUPFAM" id="SSF56281">
    <property type="entry name" value="Metallo-hydrolase/oxidoreductase"/>
    <property type="match status" value="1"/>
</dbReference>
<evidence type="ECO:0000256" key="1">
    <source>
        <dbReference type="ARBA" id="ARBA00007749"/>
    </source>
</evidence>
<evidence type="ECO:0000256" key="4">
    <source>
        <dbReference type="ARBA" id="ARBA00022833"/>
    </source>
</evidence>
<dbReference type="CDD" id="cd07730">
    <property type="entry name" value="metallo-hydrolase-like_MBL-fold"/>
    <property type="match status" value="1"/>
</dbReference>
<dbReference type="PANTHER" id="PTHR42978">
    <property type="entry name" value="QUORUM-QUENCHING LACTONASE YTNP-RELATED-RELATED"/>
    <property type="match status" value="1"/>
</dbReference>
<dbReference type="GO" id="GO:0046872">
    <property type="term" value="F:metal ion binding"/>
    <property type="evidence" value="ECO:0007669"/>
    <property type="project" value="UniProtKB-KW"/>
</dbReference>
<dbReference type="AlphaFoldDB" id="A0A179I972"/>
<dbReference type="Gene3D" id="3.60.15.10">
    <property type="entry name" value="Ribonuclease Z/Hydroxyacylglutathione hydrolase-like"/>
    <property type="match status" value="1"/>
</dbReference>
<dbReference type="InterPro" id="IPR001279">
    <property type="entry name" value="Metallo-B-lactamas"/>
</dbReference>
<evidence type="ECO:0000256" key="3">
    <source>
        <dbReference type="ARBA" id="ARBA00022801"/>
    </source>
</evidence>
<dbReference type="EMBL" id="LUKN01002861">
    <property type="protein sequence ID" value="OAQ98441.1"/>
    <property type="molecule type" value="Genomic_DNA"/>
</dbReference>
<evidence type="ECO:0000313" key="6">
    <source>
        <dbReference type="EMBL" id="OAQ98441.1"/>
    </source>
</evidence>
<dbReference type="Proteomes" id="UP000243081">
    <property type="component" value="Unassembled WGS sequence"/>
</dbReference>
<dbReference type="InterPro" id="IPR051013">
    <property type="entry name" value="MBL_superfamily_lactonases"/>
</dbReference>
<keyword evidence="3" id="KW-0378">Hydrolase</keyword>
<evidence type="ECO:0000256" key="2">
    <source>
        <dbReference type="ARBA" id="ARBA00022723"/>
    </source>
</evidence>
<gene>
    <name evidence="6" type="ORF">LLEC1_02585</name>
</gene>
<evidence type="ECO:0000313" key="7">
    <source>
        <dbReference type="Proteomes" id="UP000243081"/>
    </source>
</evidence>
<keyword evidence="2" id="KW-0479">Metal-binding</keyword>
<evidence type="ECO:0000259" key="5">
    <source>
        <dbReference type="SMART" id="SM00849"/>
    </source>
</evidence>
<reference evidence="6 7" key="1">
    <citation type="submission" date="2016-03" db="EMBL/GenBank/DDBJ databases">
        <title>Fine-scale spatial genetic structure of a fungal parasite of coffee scale insects.</title>
        <authorList>
            <person name="Jackson D."/>
            <person name="Zemenick K.A."/>
            <person name="Malloure B."/>
            <person name="Quandt C.A."/>
            <person name="James T.Y."/>
        </authorList>
    </citation>
    <scope>NUCLEOTIDE SEQUENCE [LARGE SCALE GENOMIC DNA]</scope>
    <source>
        <strain evidence="6 7">UM487</strain>
    </source>
</reference>
<dbReference type="GO" id="GO:0016787">
    <property type="term" value="F:hydrolase activity"/>
    <property type="evidence" value="ECO:0007669"/>
    <property type="project" value="UniProtKB-KW"/>
</dbReference>
<organism evidence="6 7">
    <name type="scientific">Cordyceps confragosa</name>
    <name type="common">Lecanicillium lecanii</name>
    <dbReference type="NCBI Taxonomy" id="2714763"/>
    <lineage>
        <taxon>Eukaryota</taxon>
        <taxon>Fungi</taxon>
        <taxon>Dikarya</taxon>
        <taxon>Ascomycota</taxon>
        <taxon>Pezizomycotina</taxon>
        <taxon>Sordariomycetes</taxon>
        <taxon>Hypocreomycetidae</taxon>
        <taxon>Hypocreales</taxon>
        <taxon>Cordycipitaceae</taxon>
        <taxon>Akanthomyces</taxon>
    </lineage>
</organism>
<dbReference type="PANTHER" id="PTHR42978:SF5">
    <property type="entry name" value="METALLO-BETA-LACTAMASE DOMAIN-CONTAINING PROTEIN"/>
    <property type="match status" value="1"/>
</dbReference>
<dbReference type="InterPro" id="IPR036866">
    <property type="entry name" value="RibonucZ/Hydroxyglut_hydro"/>
</dbReference>
<name>A0A179I972_CORDF</name>
<dbReference type="Pfam" id="PF00753">
    <property type="entry name" value="Lactamase_B"/>
    <property type="match status" value="1"/>
</dbReference>
<feature type="domain" description="Metallo-beta-lactamase" evidence="5">
    <location>
        <begin position="57"/>
        <end position="275"/>
    </location>
</feature>
<keyword evidence="4" id="KW-0862">Zinc</keyword>
<accession>A0A179I972</accession>
<dbReference type="SMART" id="SM00849">
    <property type="entry name" value="Lactamase_B"/>
    <property type="match status" value="1"/>
</dbReference>